<evidence type="ECO:0000256" key="7">
    <source>
        <dbReference type="ARBA" id="ARBA00023029"/>
    </source>
</evidence>
<dbReference type="PANTHER" id="PTHR42785">
    <property type="entry name" value="DNA TOPOISOMERASE, TYPE IA, CORE"/>
    <property type="match status" value="1"/>
</dbReference>
<evidence type="ECO:0000256" key="10">
    <source>
        <dbReference type="HAMAP-Rule" id="MF_00952"/>
    </source>
</evidence>
<dbReference type="OrthoDB" id="9804262at2"/>
<dbReference type="HAMAP" id="MF_00952">
    <property type="entry name" value="Topoisom_1_prok"/>
    <property type="match status" value="1"/>
</dbReference>
<sequence>MNRKLLIVESPNKCAKIQSYLGEGWTVAASSGHIRDMPVDEIGVEGPDYWPKYVTGDRSGKTIARLKSLAAGASEIYLATDPDREGEAIAWHLEQVIGKGKPCKRVTFNEITQSAIRKALAAPRSVDKRLFLAQQGRRVLDRLYGYKVSPALGNKLGRRGLSAGRVQSVALRLIVEREEAIRRFTKTLHYGVRLDFASAHSELCDWHARWDSSPLVSEEQPYITDRSIAEAVCAVAANGIVVKDYGEKEQARKAPPPFTTSTLQQAASNKLKMSVDATMKAAQALFEAGLITYHRTDSPNLSEDGIAAIWDYLRSKGMDDYIPEKANTWKAKGDAQEAHEAIRPTDIDCFAPHTGNTAHDALYKMIWRRAVASQMRLARYIVRSAQLQTLNPLAELNHQTALFSASGKRLIFDGWLKAAQGDFTDEGDEEENNPLPVLSPGTTHVPEQAKVLEQETKPPARYSEPGLVKALEREGIGRPSTYAAIITILQKREYVQMVKRFFEPTPLGEAIVGGLRGRFHFLEVAYTKEMEDQLDRIAEGKADYKTVVGHYDGELDGQLATFAGDNSISAFAGADEETHPCPNCGDGRLRRIKGKNGYFWGCSNYKRESEPCLTTLPDNKGKPGEKKAAAPQSSDYPCPSCDSGFLQRRPGRKKGSYWWGCNCYPQCSYTAPDNNGLPGVWGEKKAEGKVQSQAESGGVEQTYTCGACGGQLRQRRGSKGVFWGCSNYPDCKHTEQDKNGKPQFA</sequence>
<dbReference type="GO" id="GO:0006265">
    <property type="term" value="P:DNA topological change"/>
    <property type="evidence" value="ECO:0007669"/>
    <property type="project" value="UniProtKB-UniRule"/>
</dbReference>
<dbReference type="NCBIfam" id="TIGR01051">
    <property type="entry name" value="topA_bact"/>
    <property type="match status" value="1"/>
</dbReference>
<dbReference type="PROSITE" id="PS52039">
    <property type="entry name" value="TOPO_IA_2"/>
    <property type="match status" value="1"/>
</dbReference>
<evidence type="ECO:0000256" key="9">
    <source>
        <dbReference type="ARBA" id="ARBA00023235"/>
    </source>
</evidence>
<keyword evidence="4" id="KW-0863">Zinc-finger</keyword>
<comment type="similarity">
    <text evidence="2 10">Belongs to the type IA topoisomerase family.</text>
</comment>
<dbReference type="GO" id="GO:0008270">
    <property type="term" value="F:zinc ion binding"/>
    <property type="evidence" value="ECO:0007669"/>
    <property type="project" value="UniProtKB-KW"/>
</dbReference>
<evidence type="ECO:0000313" key="15">
    <source>
        <dbReference type="Proteomes" id="UP000254575"/>
    </source>
</evidence>
<dbReference type="InterPro" id="IPR013826">
    <property type="entry name" value="Topo_IA_cen_sub3"/>
</dbReference>
<keyword evidence="8 10" id="KW-0238">DNA-binding</keyword>
<feature type="site" description="Interaction with DNA" evidence="10">
    <location>
        <position position="295"/>
    </location>
</feature>
<feature type="region of interest" description="Disordered" evidence="11">
    <location>
        <begin position="614"/>
        <end position="634"/>
    </location>
</feature>
<dbReference type="Pfam" id="PF01396">
    <property type="entry name" value="Zn_ribbon_Top1"/>
    <property type="match status" value="3"/>
</dbReference>
<keyword evidence="6" id="KW-0460">Magnesium</keyword>
<proteinExistence type="inferred from homology"/>
<feature type="site" description="Interaction with DNA" evidence="10">
    <location>
        <position position="492"/>
    </location>
</feature>
<dbReference type="InterPro" id="IPR013824">
    <property type="entry name" value="Topo_IA_cen_sub1"/>
</dbReference>
<dbReference type="InterPro" id="IPR023405">
    <property type="entry name" value="Topo_IA_core_domain"/>
</dbReference>
<dbReference type="SMART" id="SM00437">
    <property type="entry name" value="TOP1Ac"/>
    <property type="match status" value="1"/>
</dbReference>
<comment type="subunit">
    <text evidence="10">Monomer.</text>
</comment>
<evidence type="ECO:0000256" key="2">
    <source>
        <dbReference type="ARBA" id="ARBA00009446"/>
    </source>
</evidence>
<dbReference type="GO" id="GO:0003677">
    <property type="term" value="F:DNA binding"/>
    <property type="evidence" value="ECO:0007669"/>
    <property type="project" value="UniProtKB-KW"/>
</dbReference>
<comment type="function">
    <text evidence="10">Releases the supercoiling and torsional tension of DNA, which is introduced during the DNA replication and transcription, by transiently cleaving and rejoining one strand of the DNA duplex. Introduces a single-strand break via transesterification at a target site in duplex DNA. The scissile phosphodiester is attacked by the catalytic tyrosine of the enzyme, resulting in the formation of a DNA-(5'-phosphotyrosyl)-enzyme intermediate and the expulsion of a 3'-OH DNA strand. The free DNA strand then undergoes passage around the unbroken strand, thus removing DNA supercoils. Finally, in the religation step, the DNA 3'-OH attacks the covalent intermediate to expel the active-site tyrosine and restore the DNA phosphodiester backbone.</text>
</comment>
<feature type="region of interest" description="Disordered" evidence="11">
    <location>
        <begin position="424"/>
        <end position="443"/>
    </location>
</feature>
<feature type="compositionally biased region" description="Basic and acidic residues" evidence="11">
    <location>
        <begin position="619"/>
        <end position="628"/>
    </location>
</feature>
<comment type="catalytic activity">
    <reaction evidence="1 10">
        <text>ATP-independent breakage of single-stranded DNA, followed by passage and rejoining.</text>
        <dbReference type="EC" id="5.6.2.1"/>
    </reaction>
</comment>
<dbReference type="CDD" id="cd00186">
    <property type="entry name" value="TOP1Ac"/>
    <property type="match status" value="1"/>
</dbReference>
<keyword evidence="5" id="KW-0862">Zinc</keyword>
<gene>
    <name evidence="14" type="primary">topA_1</name>
    <name evidence="10" type="synonym">topA</name>
    <name evidence="14" type="ORF">NCTC10717_00025</name>
</gene>
<dbReference type="SUPFAM" id="SSF57783">
    <property type="entry name" value="Zinc beta-ribbon"/>
    <property type="match status" value="1"/>
</dbReference>
<feature type="site" description="Interaction with DNA" evidence="10">
    <location>
        <position position="141"/>
    </location>
</feature>
<dbReference type="InterPro" id="IPR003601">
    <property type="entry name" value="Topo_IA_2"/>
</dbReference>
<evidence type="ECO:0000256" key="5">
    <source>
        <dbReference type="ARBA" id="ARBA00022833"/>
    </source>
</evidence>
<evidence type="ECO:0000256" key="11">
    <source>
        <dbReference type="SAM" id="MobiDB-lite"/>
    </source>
</evidence>
<feature type="site" description="Interaction with DNA" evidence="10">
    <location>
        <position position="146"/>
    </location>
</feature>
<keyword evidence="3" id="KW-0479">Metal-binding</keyword>
<dbReference type="Pfam" id="PF01131">
    <property type="entry name" value="Topoisom_bac"/>
    <property type="match status" value="1"/>
</dbReference>
<dbReference type="PANTHER" id="PTHR42785:SF1">
    <property type="entry name" value="DNA TOPOISOMERASE"/>
    <property type="match status" value="1"/>
</dbReference>
<feature type="site" description="Interaction with DNA" evidence="10">
    <location>
        <position position="33"/>
    </location>
</feature>
<protein>
    <recommendedName>
        <fullName evidence="10">DNA topoisomerase 1</fullName>
        <ecNumber evidence="10">5.6.2.1</ecNumber>
    </recommendedName>
    <alternativeName>
        <fullName evidence="10">DNA topoisomerase I</fullName>
    </alternativeName>
</protein>
<dbReference type="Gene3D" id="2.70.20.10">
    <property type="entry name" value="Topoisomerase I, domain 3"/>
    <property type="match status" value="1"/>
</dbReference>
<feature type="site" description="Interaction with DNA" evidence="10">
    <location>
        <position position="137"/>
    </location>
</feature>
<feature type="domain" description="Toprim" evidence="12">
    <location>
        <begin position="3"/>
        <end position="112"/>
    </location>
</feature>
<evidence type="ECO:0000256" key="6">
    <source>
        <dbReference type="ARBA" id="ARBA00022842"/>
    </source>
</evidence>
<dbReference type="InterPro" id="IPR013497">
    <property type="entry name" value="Topo_IA_cen"/>
</dbReference>
<dbReference type="SUPFAM" id="SSF56712">
    <property type="entry name" value="Prokaryotic type I DNA topoisomerase"/>
    <property type="match status" value="1"/>
</dbReference>
<feature type="domain" description="Topo IA-type catalytic" evidence="13">
    <location>
        <begin position="127"/>
        <end position="559"/>
    </location>
</feature>
<feature type="active site" description="O-(5'-phospho-DNA)-tyrosine intermediate" evidence="10">
    <location>
        <position position="293"/>
    </location>
</feature>
<dbReference type="InterPro" id="IPR005733">
    <property type="entry name" value="TopoI_bac-type"/>
</dbReference>
<dbReference type="SMART" id="SM00493">
    <property type="entry name" value="TOPRIM"/>
    <property type="match status" value="1"/>
</dbReference>
<evidence type="ECO:0000259" key="13">
    <source>
        <dbReference type="PROSITE" id="PS52039"/>
    </source>
</evidence>
<dbReference type="InterPro" id="IPR013498">
    <property type="entry name" value="Topo_IA_Znf"/>
</dbReference>
<dbReference type="CDD" id="cd03363">
    <property type="entry name" value="TOPRIM_TopoIA_TopoI"/>
    <property type="match status" value="1"/>
</dbReference>
<evidence type="ECO:0000313" key="14">
    <source>
        <dbReference type="EMBL" id="SUO90230.1"/>
    </source>
</evidence>
<dbReference type="Gene3D" id="1.10.290.10">
    <property type="entry name" value="Topoisomerase I, domain 4"/>
    <property type="match status" value="1"/>
</dbReference>
<feature type="region of interest" description="Interaction with DNA" evidence="10">
    <location>
        <begin position="162"/>
        <end position="167"/>
    </location>
</feature>
<name>A0A380MIJ9_9GAMM</name>
<evidence type="ECO:0000256" key="4">
    <source>
        <dbReference type="ARBA" id="ARBA00022771"/>
    </source>
</evidence>
<dbReference type="GO" id="GO:0005694">
    <property type="term" value="C:chromosome"/>
    <property type="evidence" value="ECO:0007669"/>
    <property type="project" value="InterPro"/>
</dbReference>
<dbReference type="EC" id="5.6.2.1" evidence="10"/>
<dbReference type="InterPro" id="IPR013825">
    <property type="entry name" value="Topo_IA_cen_sub2"/>
</dbReference>
<dbReference type="InterPro" id="IPR028612">
    <property type="entry name" value="Topoisom_1_IA"/>
</dbReference>
<dbReference type="InterPro" id="IPR000380">
    <property type="entry name" value="Topo_IA"/>
</dbReference>
<dbReference type="RefSeq" id="WP_115217367.1">
    <property type="nucleotide sequence ID" value="NZ_UHIA01000002.1"/>
</dbReference>
<dbReference type="EMBL" id="UHIA01000002">
    <property type="protein sequence ID" value="SUO90230.1"/>
    <property type="molecule type" value="Genomic_DNA"/>
</dbReference>
<reference evidence="14 15" key="1">
    <citation type="submission" date="2018-06" db="EMBL/GenBank/DDBJ databases">
        <authorList>
            <consortium name="Pathogen Informatics"/>
            <person name="Doyle S."/>
        </authorList>
    </citation>
    <scope>NUCLEOTIDE SEQUENCE [LARGE SCALE GENOMIC DNA]</scope>
    <source>
        <strain evidence="14 15">NCTC10717</strain>
    </source>
</reference>
<dbReference type="InterPro" id="IPR006171">
    <property type="entry name" value="TOPRIM_dom"/>
</dbReference>
<keyword evidence="7 10" id="KW-0799">Topoisomerase</keyword>
<feature type="site" description="Interaction with DNA" evidence="10">
    <location>
        <position position="138"/>
    </location>
</feature>
<dbReference type="Pfam" id="PF01751">
    <property type="entry name" value="Toprim"/>
    <property type="match status" value="1"/>
</dbReference>
<organism evidence="14 15">
    <name type="scientific">Suttonella indologenes</name>
    <dbReference type="NCBI Taxonomy" id="13276"/>
    <lineage>
        <taxon>Bacteria</taxon>
        <taxon>Pseudomonadati</taxon>
        <taxon>Pseudomonadota</taxon>
        <taxon>Gammaproteobacteria</taxon>
        <taxon>Cardiobacteriales</taxon>
        <taxon>Cardiobacteriaceae</taxon>
        <taxon>Suttonella</taxon>
    </lineage>
</organism>
<evidence type="ECO:0000259" key="12">
    <source>
        <dbReference type="PROSITE" id="PS50880"/>
    </source>
</evidence>
<keyword evidence="15" id="KW-1185">Reference proteome</keyword>
<dbReference type="SMART" id="SM00436">
    <property type="entry name" value="TOP1Bc"/>
    <property type="match status" value="1"/>
</dbReference>
<dbReference type="PRINTS" id="PR00417">
    <property type="entry name" value="PRTPISMRASEI"/>
</dbReference>
<dbReference type="Gene3D" id="1.10.460.10">
    <property type="entry name" value="Topoisomerase I, domain 2"/>
    <property type="match status" value="1"/>
</dbReference>
<accession>A0A380MIJ9</accession>
<dbReference type="GO" id="GO:0003917">
    <property type="term" value="F:DNA topoisomerase type I (single strand cut, ATP-independent) activity"/>
    <property type="evidence" value="ECO:0007669"/>
    <property type="project" value="UniProtKB-UniRule"/>
</dbReference>
<dbReference type="PROSITE" id="PS50880">
    <property type="entry name" value="TOPRIM"/>
    <property type="match status" value="1"/>
</dbReference>
<keyword evidence="9 10" id="KW-0413">Isomerase</keyword>
<evidence type="ECO:0000256" key="1">
    <source>
        <dbReference type="ARBA" id="ARBA00000213"/>
    </source>
</evidence>
<dbReference type="InterPro" id="IPR003602">
    <property type="entry name" value="Topo_IA_DNA-bd_dom"/>
</dbReference>
<dbReference type="AlphaFoldDB" id="A0A380MIJ9"/>
<dbReference type="Gene3D" id="3.30.65.10">
    <property type="entry name" value="Bacterial Topoisomerase I, domain 1"/>
    <property type="match status" value="3"/>
</dbReference>
<evidence type="ECO:0000256" key="3">
    <source>
        <dbReference type="ARBA" id="ARBA00022723"/>
    </source>
</evidence>
<comment type="caution">
    <text evidence="10">Lacks conserved residue(s) required for the propagation of feature annotation.</text>
</comment>
<dbReference type="Proteomes" id="UP000254575">
    <property type="component" value="Unassembled WGS sequence"/>
</dbReference>
<dbReference type="Gene3D" id="3.40.50.140">
    <property type="match status" value="1"/>
</dbReference>
<dbReference type="InterPro" id="IPR034149">
    <property type="entry name" value="TOPRIM_TopoI"/>
</dbReference>
<evidence type="ECO:0000256" key="8">
    <source>
        <dbReference type="ARBA" id="ARBA00023125"/>
    </source>
</evidence>